<accession>A0A1M7JKX2</accession>
<feature type="domain" description="SfsA N-terminal OB" evidence="3">
    <location>
        <begin position="14"/>
        <end position="76"/>
    </location>
</feature>
<dbReference type="Proteomes" id="UP000184038">
    <property type="component" value="Unassembled WGS sequence"/>
</dbReference>
<dbReference type="InterPro" id="IPR040452">
    <property type="entry name" value="SfsA_C"/>
</dbReference>
<protein>
    <recommendedName>
        <fullName evidence="1">Sugar fermentation stimulation protein homolog</fullName>
    </recommendedName>
</protein>
<dbReference type="InterPro" id="IPR005224">
    <property type="entry name" value="SfsA"/>
</dbReference>
<dbReference type="EMBL" id="FRCP01000011">
    <property type="protein sequence ID" value="SHM53720.1"/>
    <property type="molecule type" value="Genomic_DNA"/>
</dbReference>
<dbReference type="RefSeq" id="WP_073287848.1">
    <property type="nucleotide sequence ID" value="NZ_FRCP01000011.1"/>
</dbReference>
<reference evidence="4 5" key="1">
    <citation type="submission" date="2016-11" db="EMBL/GenBank/DDBJ databases">
        <authorList>
            <person name="Jaros S."/>
            <person name="Januszkiewicz K."/>
            <person name="Wedrychowicz H."/>
        </authorList>
    </citation>
    <scope>NUCLEOTIDE SEQUENCE [LARGE SCALE GENOMIC DNA]</scope>
    <source>
        <strain evidence="4 5">DSM 15930</strain>
    </source>
</reference>
<comment type="similarity">
    <text evidence="1">Belongs to the SfsA family.</text>
</comment>
<dbReference type="Pfam" id="PF03749">
    <property type="entry name" value="SfsA"/>
    <property type="match status" value="1"/>
</dbReference>
<dbReference type="NCBIfam" id="TIGR00230">
    <property type="entry name" value="sfsA"/>
    <property type="match status" value="1"/>
</dbReference>
<evidence type="ECO:0000256" key="1">
    <source>
        <dbReference type="HAMAP-Rule" id="MF_00095"/>
    </source>
</evidence>
<dbReference type="Gene3D" id="2.40.50.580">
    <property type="match status" value="1"/>
</dbReference>
<dbReference type="AlphaFoldDB" id="A0A1M7JKX2"/>
<dbReference type="HAMAP" id="MF_00095">
    <property type="entry name" value="SfsA"/>
    <property type="match status" value="1"/>
</dbReference>
<evidence type="ECO:0000259" key="2">
    <source>
        <dbReference type="Pfam" id="PF03749"/>
    </source>
</evidence>
<dbReference type="InterPro" id="IPR041465">
    <property type="entry name" value="SfsA_N"/>
</dbReference>
<organism evidence="4 5">
    <name type="scientific">Anaerosporobacter mobilis DSM 15930</name>
    <dbReference type="NCBI Taxonomy" id="1120996"/>
    <lineage>
        <taxon>Bacteria</taxon>
        <taxon>Bacillati</taxon>
        <taxon>Bacillota</taxon>
        <taxon>Clostridia</taxon>
        <taxon>Lachnospirales</taxon>
        <taxon>Lachnospiraceae</taxon>
        <taxon>Anaerosporobacter</taxon>
    </lineage>
</organism>
<gene>
    <name evidence="1" type="primary">sfsA</name>
    <name evidence="4" type="ORF">SAMN02746066_02355</name>
</gene>
<dbReference type="OrthoDB" id="9802365at2"/>
<dbReference type="PANTHER" id="PTHR30545:SF2">
    <property type="entry name" value="SUGAR FERMENTATION STIMULATION PROTEIN A"/>
    <property type="match status" value="1"/>
</dbReference>
<dbReference type="GO" id="GO:0003677">
    <property type="term" value="F:DNA binding"/>
    <property type="evidence" value="ECO:0007669"/>
    <property type="project" value="InterPro"/>
</dbReference>
<evidence type="ECO:0000313" key="4">
    <source>
        <dbReference type="EMBL" id="SHM53720.1"/>
    </source>
</evidence>
<dbReference type="Gene3D" id="3.40.1350.60">
    <property type="match status" value="1"/>
</dbReference>
<dbReference type="PANTHER" id="PTHR30545">
    <property type="entry name" value="SUGAR FERMENTATION STIMULATION PROTEIN A"/>
    <property type="match status" value="1"/>
</dbReference>
<dbReference type="CDD" id="cd22359">
    <property type="entry name" value="SfsA-like_bacterial"/>
    <property type="match status" value="1"/>
</dbReference>
<sequence>MIYNNIHEGRFKSRPNRFIAHIEIDNKIEICHVKNTGRCKELLLPDATVYVQHFDNPNRKTNWDLIAVKKGDTLINMDSQAPNKAVGEWLQAGGLGLLPDKIKAEYQYEDSRFDFYLEHEMERWLIEVKGVTLEEDGIALFPDAPTLRGIKHVDGLARHVKEGFHTAILFVIQMDGIRYFTPNTKTQPEFAQALKNAELAGVNILAYDSAITPESMSIRNEIEVRL</sequence>
<dbReference type="Pfam" id="PF17746">
    <property type="entry name" value="SfsA_N"/>
    <property type="match status" value="1"/>
</dbReference>
<proteinExistence type="inferred from homology"/>
<feature type="domain" description="Sugar fermentation stimulation protein C-terminal" evidence="2">
    <location>
        <begin position="80"/>
        <end position="214"/>
    </location>
</feature>
<name>A0A1M7JKX2_9FIRM</name>
<keyword evidence="5" id="KW-1185">Reference proteome</keyword>
<evidence type="ECO:0000259" key="3">
    <source>
        <dbReference type="Pfam" id="PF17746"/>
    </source>
</evidence>
<dbReference type="STRING" id="1120996.SAMN02746066_02355"/>
<evidence type="ECO:0000313" key="5">
    <source>
        <dbReference type="Proteomes" id="UP000184038"/>
    </source>
</evidence>